<dbReference type="Gene3D" id="3.40.30.10">
    <property type="entry name" value="Glutaredoxin"/>
    <property type="match status" value="1"/>
</dbReference>
<dbReference type="GO" id="GO:0015036">
    <property type="term" value="F:disulfide oxidoreductase activity"/>
    <property type="evidence" value="ECO:0007669"/>
    <property type="project" value="UniProtKB-ARBA"/>
</dbReference>
<evidence type="ECO:0000256" key="2">
    <source>
        <dbReference type="ARBA" id="ARBA00022714"/>
    </source>
</evidence>
<sequence>MGKDKIENEELIKHGFENDVWFHVDKLSSAHVYMRLPSDLAWDAIPQPALYDCAQLVKANSIQGNKKDNIVVIYTPWSNLKKTGDMEDGAVAFHNDRLVGEVGMNFVANYSPKVRRVHVPTRENAIVNRLNKSKTEREVDFIAEKIDKQRELGQVKKKEAIARKQAADQAIKQMQQDKAARSYDTLWTAEEEEEASKTQSQGMDMEDDFILGFSAVTRAATRSTAFSPTGMTHLRNIRNLSAQSRQLIDDAVKAHPIVLFMKGKPSAPLCGFSRAVVQILDVQGADPEKIRAYDCLEDDELRNGIKEYSDWPTIPQVYVDGDFVGGCDILLSMHQSGELSDLLKNKQLLLPLANEHDTNLM</sequence>
<evidence type="ECO:0000256" key="1">
    <source>
        <dbReference type="ARBA" id="ARBA00008998"/>
    </source>
</evidence>
<feature type="domain" description="Glutaredoxin" evidence="8">
    <location>
        <begin position="257"/>
        <end position="324"/>
    </location>
</feature>
<evidence type="ECO:0000256" key="4">
    <source>
        <dbReference type="ARBA" id="ARBA00023004"/>
    </source>
</evidence>
<dbReference type="InterPro" id="IPR033658">
    <property type="entry name" value="GRX_PICOT-like"/>
</dbReference>
<dbReference type="FunFam" id="3.40.30.10:FF:000005">
    <property type="entry name" value="Glutaredoxin 5"/>
    <property type="match status" value="1"/>
</dbReference>
<evidence type="ECO:0000259" key="8">
    <source>
        <dbReference type="Pfam" id="PF00462"/>
    </source>
</evidence>
<dbReference type="GO" id="GO:0044571">
    <property type="term" value="P:[2Fe-2S] cluster assembly"/>
    <property type="evidence" value="ECO:0007669"/>
    <property type="project" value="UniProtKB-ARBA"/>
</dbReference>
<dbReference type="InterPro" id="IPR039730">
    <property type="entry name" value="Jlp2/Ccd25"/>
</dbReference>
<accession>A0A4T0G0C0</accession>
<dbReference type="Pfam" id="PF05670">
    <property type="entry name" value="NFACT-R_1"/>
    <property type="match status" value="1"/>
</dbReference>
<protein>
    <recommendedName>
        <fullName evidence="7">Monothiol glutaredoxin-5, mitochondrial</fullName>
    </recommendedName>
</protein>
<evidence type="ECO:0000259" key="9">
    <source>
        <dbReference type="Pfam" id="PF05670"/>
    </source>
</evidence>
<evidence type="ECO:0000256" key="7">
    <source>
        <dbReference type="ARBA" id="ARBA00067618"/>
    </source>
</evidence>
<evidence type="ECO:0000256" key="6">
    <source>
        <dbReference type="ARBA" id="ARBA00023284"/>
    </source>
</evidence>
<dbReference type="InterPro" id="IPR002109">
    <property type="entry name" value="Glutaredoxin"/>
</dbReference>
<dbReference type="AlphaFoldDB" id="A0A4T0G0C0"/>
<evidence type="ECO:0000313" key="10">
    <source>
        <dbReference type="EMBL" id="TIA93574.1"/>
    </source>
</evidence>
<keyword evidence="5" id="KW-0411">Iron-sulfur</keyword>
<dbReference type="PROSITE" id="PS51354">
    <property type="entry name" value="GLUTAREDOXIN_2"/>
    <property type="match status" value="1"/>
</dbReference>
<proteinExistence type="inferred from homology"/>
<evidence type="ECO:0000256" key="5">
    <source>
        <dbReference type="ARBA" id="ARBA00023014"/>
    </source>
</evidence>
<keyword evidence="3" id="KW-0479">Metal-binding</keyword>
<evidence type="ECO:0000313" key="11">
    <source>
        <dbReference type="Proteomes" id="UP000310189"/>
    </source>
</evidence>
<dbReference type="SUPFAM" id="SSF52833">
    <property type="entry name" value="Thioredoxin-like"/>
    <property type="match status" value="1"/>
</dbReference>
<feature type="domain" description="NFACT RNA-binding" evidence="9">
    <location>
        <begin position="1"/>
        <end position="95"/>
    </location>
</feature>
<dbReference type="InterPro" id="IPR008532">
    <property type="entry name" value="NFACT_RNA-bd"/>
</dbReference>
<dbReference type="NCBIfam" id="TIGR00365">
    <property type="entry name" value="Grx4 family monothiol glutaredoxin"/>
    <property type="match status" value="1"/>
</dbReference>
<dbReference type="OrthoDB" id="200398at2759"/>
<dbReference type="GO" id="GO:0051537">
    <property type="term" value="F:2 iron, 2 sulfur cluster binding"/>
    <property type="evidence" value="ECO:0007669"/>
    <property type="project" value="UniProtKB-KW"/>
</dbReference>
<dbReference type="InterPro" id="IPR036249">
    <property type="entry name" value="Thioredoxin-like_sf"/>
</dbReference>
<evidence type="ECO:0000256" key="3">
    <source>
        <dbReference type="ARBA" id="ARBA00022723"/>
    </source>
</evidence>
<keyword evidence="11" id="KW-1185">Reference proteome</keyword>
<dbReference type="PANTHER" id="PTHR13049">
    <property type="entry name" value="DUF814-RELATED"/>
    <property type="match status" value="1"/>
</dbReference>
<keyword evidence="2" id="KW-0001">2Fe-2S</keyword>
<gene>
    <name evidence="10" type="ORF">E3P99_00075</name>
</gene>
<name>A0A4T0G0C0_9BASI</name>
<dbReference type="PANTHER" id="PTHR13049:SF2">
    <property type="entry name" value="COILED-COIL DOMAIN-CONTAINING PROTEIN 25"/>
    <property type="match status" value="1"/>
</dbReference>
<keyword evidence="6" id="KW-0676">Redox-active center</keyword>
<keyword evidence="4" id="KW-0408">Iron</keyword>
<comment type="similarity">
    <text evidence="1">Belongs to the CCDC25 family.</text>
</comment>
<dbReference type="Pfam" id="PF00462">
    <property type="entry name" value="Glutaredoxin"/>
    <property type="match status" value="1"/>
</dbReference>
<dbReference type="GO" id="GO:0046872">
    <property type="term" value="F:metal ion binding"/>
    <property type="evidence" value="ECO:0007669"/>
    <property type="project" value="UniProtKB-KW"/>
</dbReference>
<dbReference type="CDD" id="cd03028">
    <property type="entry name" value="GRX_PICOT_like"/>
    <property type="match status" value="1"/>
</dbReference>
<dbReference type="EMBL" id="SPNW01000001">
    <property type="protein sequence ID" value="TIA93574.1"/>
    <property type="molecule type" value="Genomic_DNA"/>
</dbReference>
<comment type="caution">
    <text evidence="10">The sequence shown here is derived from an EMBL/GenBank/DDBJ whole genome shotgun (WGS) entry which is preliminary data.</text>
</comment>
<organism evidence="10 11">
    <name type="scientific">Wallemia hederae</name>
    <dbReference type="NCBI Taxonomy" id="1540922"/>
    <lineage>
        <taxon>Eukaryota</taxon>
        <taxon>Fungi</taxon>
        <taxon>Dikarya</taxon>
        <taxon>Basidiomycota</taxon>
        <taxon>Wallemiomycotina</taxon>
        <taxon>Wallemiomycetes</taxon>
        <taxon>Wallemiales</taxon>
        <taxon>Wallemiaceae</taxon>
        <taxon>Wallemia</taxon>
    </lineage>
</organism>
<reference evidence="10 11" key="1">
    <citation type="submission" date="2019-03" db="EMBL/GenBank/DDBJ databases">
        <title>Sequencing 23 genomes of Wallemia ichthyophaga.</title>
        <authorList>
            <person name="Gostincar C."/>
        </authorList>
    </citation>
    <scope>NUCLEOTIDE SEQUENCE [LARGE SCALE GENOMIC DNA]</scope>
    <source>
        <strain evidence="10 11">EXF-5753</strain>
    </source>
</reference>
<dbReference type="InterPro" id="IPR004480">
    <property type="entry name" value="Monothiol_GRX-rel"/>
</dbReference>
<dbReference type="Proteomes" id="UP000310189">
    <property type="component" value="Unassembled WGS sequence"/>
</dbReference>